<keyword evidence="6 7" id="KW-0472">Membrane</keyword>
<name>A0AA37WH14_9BACT</name>
<evidence type="ECO:0000256" key="4">
    <source>
        <dbReference type="ARBA" id="ARBA00022692"/>
    </source>
</evidence>
<evidence type="ECO:0000256" key="2">
    <source>
        <dbReference type="ARBA" id="ARBA00006448"/>
    </source>
</evidence>
<evidence type="ECO:0000259" key="8">
    <source>
        <dbReference type="Pfam" id="PF04239"/>
    </source>
</evidence>
<evidence type="ECO:0000256" key="3">
    <source>
        <dbReference type="ARBA" id="ARBA00022475"/>
    </source>
</evidence>
<comment type="similarity">
    <text evidence="2">Belongs to the UPF0702 family.</text>
</comment>
<dbReference type="InterPro" id="IPR007353">
    <property type="entry name" value="DUF421"/>
</dbReference>
<feature type="transmembrane region" description="Helical" evidence="7">
    <location>
        <begin position="65"/>
        <end position="85"/>
    </location>
</feature>
<dbReference type="GO" id="GO:0005886">
    <property type="term" value="C:plasma membrane"/>
    <property type="evidence" value="ECO:0007669"/>
    <property type="project" value="UniProtKB-SubCell"/>
</dbReference>
<dbReference type="AlphaFoldDB" id="A0AA37WH14"/>
<keyword evidence="4 7" id="KW-0812">Transmembrane</keyword>
<evidence type="ECO:0000256" key="6">
    <source>
        <dbReference type="ARBA" id="ARBA00023136"/>
    </source>
</evidence>
<dbReference type="PANTHER" id="PTHR34582:SF6">
    <property type="entry name" value="UPF0702 TRANSMEMBRANE PROTEIN YCAP"/>
    <property type="match status" value="1"/>
</dbReference>
<dbReference type="InterPro" id="IPR023090">
    <property type="entry name" value="UPF0702_alpha/beta_dom_sf"/>
</dbReference>
<dbReference type="EMBL" id="BSOH01000020">
    <property type="protein sequence ID" value="GLR18435.1"/>
    <property type="molecule type" value="Genomic_DNA"/>
</dbReference>
<protein>
    <submittedName>
        <fullName evidence="9">DUF421 domain-containing protein</fullName>
    </submittedName>
</protein>
<feature type="transmembrane region" description="Helical" evidence="7">
    <location>
        <begin position="12"/>
        <end position="33"/>
    </location>
</feature>
<evidence type="ECO:0000256" key="7">
    <source>
        <dbReference type="SAM" id="Phobius"/>
    </source>
</evidence>
<evidence type="ECO:0000313" key="9">
    <source>
        <dbReference type="EMBL" id="GLR18435.1"/>
    </source>
</evidence>
<dbReference type="Proteomes" id="UP001156666">
    <property type="component" value="Unassembled WGS sequence"/>
</dbReference>
<feature type="domain" description="YetF C-terminal" evidence="8">
    <location>
        <begin position="88"/>
        <end position="157"/>
    </location>
</feature>
<keyword evidence="3" id="KW-1003">Cell membrane</keyword>
<dbReference type="Gene3D" id="3.30.240.20">
    <property type="entry name" value="bsu07140 like domains"/>
    <property type="match status" value="1"/>
</dbReference>
<evidence type="ECO:0000256" key="1">
    <source>
        <dbReference type="ARBA" id="ARBA00004651"/>
    </source>
</evidence>
<evidence type="ECO:0000313" key="10">
    <source>
        <dbReference type="Proteomes" id="UP001156666"/>
    </source>
</evidence>
<proteinExistence type="inferred from homology"/>
<comment type="subcellular location">
    <subcellularLocation>
        <location evidence="1">Cell membrane</location>
        <topology evidence="1">Multi-pass membrane protein</topology>
    </subcellularLocation>
</comment>
<sequence>MNWIYSTDDPLLQTLIGCFYIFIVIIILTRIIGLRSFAKFTAYDFAFTIAIGSIISSTLTSSTSLVHGSIAIAGLLLITYFFSFLQRKSPALSSLISNAPLLLMDGNDILYDNLKFARIEKEQLIAKLREANVLNYDQVYAVVLESTGDISVLHSSYDKKDENFDEELLSGVRRSTSSSV</sequence>
<reference evidence="9" key="2">
    <citation type="submission" date="2023-01" db="EMBL/GenBank/DDBJ databases">
        <title>Draft genome sequence of Portibacter lacus strain NBRC 108769.</title>
        <authorList>
            <person name="Sun Q."/>
            <person name="Mori K."/>
        </authorList>
    </citation>
    <scope>NUCLEOTIDE SEQUENCE</scope>
    <source>
        <strain evidence="9">NBRC 108769</strain>
    </source>
</reference>
<gene>
    <name evidence="9" type="ORF">GCM10007940_30510</name>
</gene>
<keyword evidence="10" id="KW-1185">Reference proteome</keyword>
<comment type="caution">
    <text evidence="9">The sequence shown here is derived from an EMBL/GenBank/DDBJ whole genome shotgun (WGS) entry which is preliminary data.</text>
</comment>
<feature type="transmembrane region" description="Helical" evidence="7">
    <location>
        <begin position="40"/>
        <end position="59"/>
    </location>
</feature>
<dbReference type="PANTHER" id="PTHR34582">
    <property type="entry name" value="UPF0702 TRANSMEMBRANE PROTEIN YCAP"/>
    <property type="match status" value="1"/>
</dbReference>
<keyword evidence="5 7" id="KW-1133">Transmembrane helix</keyword>
<dbReference type="Pfam" id="PF04239">
    <property type="entry name" value="DUF421"/>
    <property type="match status" value="1"/>
</dbReference>
<reference evidence="9" key="1">
    <citation type="journal article" date="2014" name="Int. J. Syst. Evol. Microbiol.">
        <title>Complete genome sequence of Corynebacterium casei LMG S-19264T (=DSM 44701T), isolated from a smear-ripened cheese.</title>
        <authorList>
            <consortium name="US DOE Joint Genome Institute (JGI-PGF)"/>
            <person name="Walter F."/>
            <person name="Albersmeier A."/>
            <person name="Kalinowski J."/>
            <person name="Ruckert C."/>
        </authorList>
    </citation>
    <scope>NUCLEOTIDE SEQUENCE</scope>
    <source>
        <strain evidence="9">NBRC 108769</strain>
    </source>
</reference>
<accession>A0AA37WH14</accession>
<dbReference type="RefSeq" id="WP_235293797.1">
    <property type="nucleotide sequence ID" value="NZ_BSOH01000020.1"/>
</dbReference>
<organism evidence="9 10">
    <name type="scientific">Portibacter lacus</name>
    <dbReference type="NCBI Taxonomy" id="1099794"/>
    <lineage>
        <taxon>Bacteria</taxon>
        <taxon>Pseudomonadati</taxon>
        <taxon>Bacteroidota</taxon>
        <taxon>Saprospiria</taxon>
        <taxon>Saprospirales</taxon>
        <taxon>Haliscomenobacteraceae</taxon>
        <taxon>Portibacter</taxon>
    </lineage>
</organism>
<evidence type="ECO:0000256" key="5">
    <source>
        <dbReference type="ARBA" id="ARBA00022989"/>
    </source>
</evidence>